<dbReference type="NCBIfam" id="NF005556">
    <property type="entry name" value="PRK07226.1"/>
    <property type="match status" value="1"/>
</dbReference>
<dbReference type="AlphaFoldDB" id="A0A075FSY0"/>
<dbReference type="EMBL" id="KF900370">
    <property type="protein sequence ID" value="AIE92571.1"/>
    <property type="molecule type" value="Genomic_DNA"/>
</dbReference>
<dbReference type="PANTHER" id="PTHR47916:SF1">
    <property type="entry name" value="3-HYDROXY-5-PHOSPHONOOXYPENTANE-2,4-DIONE THIOLASE"/>
    <property type="match status" value="1"/>
</dbReference>
<name>A0A075FSY0_9ARCH</name>
<dbReference type="InterPro" id="IPR002915">
    <property type="entry name" value="DeoC/FbaB/LacD_aldolase"/>
</dbReference>
<dbReference type="InterPro" id="IPR050456">
    <property type="entry name" value="DeoC/FbaB_aldolase"/>
</dbReference>
<dbReference type="GO" id="GO:0016744">
    <property type="term" value="F:transketolase or transaldolase activity"/>
    <property type="evidence" value="ECO:0007669"/>
    <property type="project" value="UniProtKB-UniRule"/>
</dbReference>
<dbReference type="GO" id="GO:0004332">
    <property type="term" value="F:fructose-bisphosphate aldolase activity"/>
    <property type="evidence" value="ECO:0007669"/>
    <property type="project" value="InterPro"/>
</dbReference>
<dbReference type="PANTHER" id="PTHR47916">
    <property type="entry name" value="FRUCTOSE-BISPHOSPHATE ALDOLASE CLASS 1"/>
    <property type="match status" value="1"/>
</dbReference>
<dbReference type="CDD" id="cd00958">
    <property type="entry name" value="DhnA"/>
    <property type="match status" value="1"/>
</dbReference>
<keyword evidence="8" id="KW-0456">Lyase</keyword>
<feature type="active site" description="Schiff-base intermediate with dihydroxyacetone-P" evidence="7">
    <location>
        <position position="172"/>
    </location>
</feature>
<dbReference type="GO" id="GO:0016836">
    <property type="term" value="F:hydro-lyase activity"/>
    <property type="evidence" value="ECO:0007669"/>
    <property type="project" value="InterPro"/>
</dbReference>
<dbReference type="SMART" id="SM01133">
    <property type="entry name" value="DeoC"/>
    <property type="match status" value="1"/>
</dbReference>
<feature type="active site" description="Proton donor" evidence="5 7">
    <location>
        <position position="141"/>
    </location>
</feature>
<organism evidence="8">
    <name type="scientific">uncultured marine thaumarchaeote AD1000_24_H07</name>
    <dbReference type="NCBI Taxonomy" id="1455902"/>
    <lineage>
        <taxon>Archaea</taxon>
        <taxon>Nitrososphaerota</taxon>
        <taxon>environmental samples</taxon>
    </lineage>
</organism>
<dbReference type="SUPFAM" id="SSF51569">
    <property type="entry name" value="Aldolase"/>
    <property type="match status" value="1"/>
</dbReference>
<evidence type="ECO:0000256" key="3">
    <source>
        <dbReference type="ARBA" id="ARBA00023141"/>
    </source>
</evidence>
<comment type="function">
    <text evidence="5">Catalyzes a transaldol reaction between 6-deoxy-5-ketofructose 1-phosphate (DKFP) and L-aspartate semialdehyde (ASA) with an elimination of hydroxypyruvaldehyde phosphate to yield 2-amino-3,7-dideoxy-D-threo-hept-6-ulosonate (ADH). Plays a key role in an alternative pathway of the biosynthesis of 3-dehydroquinate (DHQ), which is involved in the canonical pathway for the biosynthesis of aromatic amino acids.</text>
</comment>
<evidence type="ECO:0000256" key="6">
    <source>
        <dbReference type="NCBIfam" id="TIGR01949"/>
    </source>
</evidence>
<evidence type="ECO:0000256" key="4">
    <source>
        <dbReference type="ARBA" id="ARBA00023270"/>
    </source>
</evidence>
<evidence type="ECO:0000256" key="7">
    <source>
        <dbReference type="PIRSR" id="PIRSR038992-1"/>
    </source>
</evidence>
<feature type="binding site" evidence="5">
    <location>
        <begin position="225"/>
        <end position="226"/>
    </location>
    <ligand>
        <name>1-deoxy-D-threo-hexo-2,5-diulose 6-phosphate</name>
        <dbReference type="ChEBI" id="CHEBI:58861"/>
    </ligand>
</feature>
<dbReference type="HAMAP" id="MF_00960">
    <property type="entry name" value="ADH_synthase"/>
    <property type="match status" value="1"/>
</dbReference>
<dbReference type="EC" id="2.2.1.10" evidence="5 6"/>
<evidence type="ECO:0000256" key="1">
    <source>
        <dbReference type="ARBA" id="ARBA00022605"/>
    </source>
</evidence>
<comment type="catalytic activity">
    <reaction evidence="5">
        <text>1-deoxy-D-threo-hexo-2,5-diulose 6-phosphate + L-aspartate 4-semialdehyde = 2,3-dioxopropyl phosphate + 2-amino-2,3,7-trideoxy-D-lyxo-hept-6-ulosonate</text>
        <dbReference type="Rhea" id="RHEA:25952"/>
        <dbReference type="ChEBI" id="CHEBI:58859"/>
        <dbReference type="ChEBI" id="CHEBI:58860"/>
        <dbReference type="ChEBI" id="CHEBI:58861"/>
        <dbReference type="ChEBI" id="CHEBI:537519"/>
        <dbReference type="EC" id="2.2.1.10"/>
    </reaction>
</comment>
<evidence type="ECO:0000256" key="2">
    <source>
        <dbReference type="ARBA" id="ARBA00022679"/>
    </source>
</evidence>
<dbReference type="GO" id="GO:0008652">
    <property type="term" value="P:amino acid biosynthetic process"/>
    <property type="evidence" value="ECO:0007669"/>
    <property type="project" value="UniProtKB-KW"/>
</dbReference>
<keyword evidence="2 5" id="KW-0808">Transferase</keyword>
<feature type="binding site" evidence="5">
    <location>
        <begin position="141"/>
        <end position="143"/>
    </location>
    <ligand>
        <name>1-deoxy-D-threo-hexo-2,5-diulose 6-phosphate</name>
        <dbReference type="ChEBI" id="CHEBI:58861"/>
    </ligand>
</feature>
<reference evidence="8" key="1">
    <citation type="journal article" date="2014" name="Genome Biol. Evol.">
        <title>Pangenome evidence for extensive interdomain horizontal transfer affecting lineage core and shell genes in uncultured planktonic thaumarchaeota and euryarchaeota.</title>
        <authorList>
            <person name="Deschamps P."/>
            <person name="Zivanovic Y."/>
            <person name="Moreira D."/>
            <person name="Rodriguez-Valera F."/>
            <person name="Lopez-Garcia P."/>
        </authorList>
    </citation>
    <scope>NUCLEOTIDE SEQUENCE</scope>
</reference>
<dbReference type="InterPro" id="IPR013785">
    <property type="entry name" value="Aldolase_TIM"/>
</dbReference>
<comment type="similarity">
    <text evidence="5">Belongs to the DeoC/FbaB aldolase family. ADHS subfamily.</text>
</comment>
<gene>
    <name evidence="8" type="primary">fbaB</name>
    <name evidence="5" type="synonym">aroA'</name>
</gene>
<comment type="subunit">
    <text evidence="5">Homodecamer.</text>
</comment>
<feature type="active site" description="Proton acceptor" evidence="5">
    <location>
        <position position="23"/>
    </location>
</feature>
<accession>A0A075FSY0</accession>
<keyword evidence="3 5" id="KW-0057">Aromatic amino acid biosynthesis</keyword>
<proteinExistence type="inferred from homology"/>
<feature type="active site" description="Schiff-base intermediate with substrate" evidence="5">
    <location>
        <position position="172"/>
    </location>
</feature>
<sequence>MLGKQVRLSRITSNGKMLCIPMDHGISIGPVKGLDTISDTIQQVQEGGATTFLAHKGILKSLKWVPEIGIIMHVNGSTDIGLAPNRKMMVANVREAVKLGADAVSIHINIGGKEEPEMLSDLGYISEEADEFEIPLIAMMYPRGEGIDDPYDTDTVAHAARIGAELGADVVKTLYTGSADSFKKVVNSCPVPVVIAGGSQANNDRDLLQLAKDVMSSGAMGVTFGRNVFQHVTPRSIVRGLSKVVLDGYSVDDALEASING</sequence>
<evidence type="ECO:0000256" key="5">
    <source>
        <dbReference type="HAMAP-Rule" id="MF_00960"/>
    </source>
</evidence>
<dbReference type="InterPro" id="IPR010210">
    <property type="entry name" value="ADH_synthase"/>
</dbReference>
<evidence type="ECO:0000313" key="8">
    <source>
        <dbReference type="EMBL" id="AIE92571.1"/>
    </source>
</evidence>
<dbReference type="Pfam" id="PF01791">
    <property type="entry name" value="DeoC"/>
    <property type="match status" value="1"/>
</dbReference>
<feature type="binding site" evidence="5">
    <location>
        <begin position="197"/>
        <end position="198"/>
    </location>
    <ligand>
        <name>1-deoxy-D-threo-hexo-2,5-diulose 6-phosphate</name>
        <dbReference type="ChEBI" id="CHEBI:58861"/>
    </ligand>
</feature>
<feature type="binding site" evidence="5">
    <location>
        <begin position="23"/>
        <end position="27"/>
    </location>
    <ligand>
        <name>1-deoxy-D-threo-hexo-2,5-diulose 6-phosphate</name>
        <dbReference type="ChEBI" id="CHEBI:58861"/>
    </ligand>
</feature>
<dbReference type="PIRSF" id="PIRSF038992">
    <property type="entry name" value="Aldolase_Ia"/>
    <property type="match status" value="1"/>
</dbReference>
<protein>
    <recommendedName>
        <fullName evidence="5 6">2-amino-3,7-dideoxy-D-threo-hept-6-ulosonate synthase</fullName>
        <shortName evidence="5">ADH synthase</shortName>
        <shortName evidence="5">ADHS</shortName>
        <shortName evidence="5">ADTH synthase</shortName>
        <ecNumber evidence="5 6">2.2.1.10</ecNumber>
    </recommendedName>
</protein>
<dbReference type="Gene3D" id="3.20.20.70">
    <property type="entry name" value="Aldolase class I"/>
    <property type="match status" value="1"/>
</dbReference>
<dbReference type="GO" id="GO:0009073">
    <property type="term" value="P:aromatic amino acid family biosynthetic process"/>
    <property type="evidence" value="ECO:0007669"/>
    <property type="project" value="UniProtKB-UniRule"/>
</dbReference>
<keyword evidence="4 5" id="KW-0704">Schiff base</keyword>
<dbReference type="InterPro" id="IPR041720">
    <property type="entry name" value="FbaB-like"/>
</dbReference>
<dbReference type="NCBIfam" id="TIGR01949">
    <property type="entry name" value="ADH_synth"/>
    <property type="match status" value="1"/>
</dbReference>
<keyword evidence="1 5" id="KW-0028">Amino-acid biosynthesis</keyword>